<dbReference type="InterPro" id="IPR012337">
    <property type="entry name" value="RNaseH-like_sf"/>
</dbReference>
<dbReference type="GO" id="GO:0045004">
    <property type="term" value="P:DNA replication proofreading"/>
    <property type="evidence" value="ECO:0007669"/>
    <property type="project" value="TreeGrafter"/>
</dbReference>
<name>A0A5J6T730_9CAUD</name>
<feature type="domain" description="Exonuclease" evidence="1">
    <location>
        <begin position="5"/>
        <end position="175"/>
    </location>
</feature>
<dbReference type="EMBL" id="MN176220">
    <property type="protein sequence ID" value="QFG05200.1"/>
    <property type="molecule type" value="Genomic_DNA"/>
</dbReference>
<evidence type="ECO:0000313" key="3">
    <source>
        <dbReference type="Proteomes" id="UP000325508"/>
    </source>
</evidence>
<dbReference type="PANTHER" id="PTHR30231">
    <property type="entry name" value="DNA POLYMERASE III SUBUNIT EPSILON"/>
    <property type="match status" value="1"/>
</dbReference>
<dbReference type="CDD" id="cd06127">
    <property type="entry name" value="DEDDh"/>
    <property type="match status" value="1"/>
</dbReference>
<dbReference type="PANTHER" id="PTHR30231:SF41">
    <property type="entry name" value="DNA POLYMERASE III SUBUNIT EPSILON"/>
    <property type="match status" value="1"/>
</dbReference>
<accession>A0A5J6T730</accession>
<dbReference type="GO" id="GO:0008408">
    <property type="term" value="F:3'-5' exonuclease activity"/>
    <property type="evidence" value="ECO:0007669"/>
    <property type="project" value="TreeGrafter"/>
</dbReference>
<dbReference type="Proteomes" id="UP000325508">
    <property type="component" value="Segment"/>
</dbReference>
<dbReference type="Gene3D" id="3.30.420.10">
    <property type="entry name" value="Ribonuclease H-like superfamily/Ribonuclease H"/>
    <property type="match status" value="1"/>
</dbReference>
<organism evidence="2 3">
    <name type="scientific">Bacillus phage 019DV002</name>
    <dbReference type="NCBI Taxonomy" id="2601653"/>
    <lineage>
        <taxon>Viruses</taxon>
        <taxon>Duplodnaviria</taxon>
        <taxon>Heunggongvirae</taxon>
        <taxon>Uroviricota</taxon>
        <taxon>Caudoviricetes</taxon>
        <taxon>Ehrlichviridae</taxon>
        <taxon>Gettysburgvirus</taxon>
        <taxon>Gettysburgvirus gv019DV002</taxon>
    </lineage>
</organism>
<dbReference type="GO" id="GO:0003676">
    <property type="term" value="F:nucleic acid binding"/>
    <property type="evidence" value="ECO:0007669"/>
    <property type="project" value="InterPro"/>
</dbReference>
<dbReference type="InterPro" id="IPR036397">
    <property type="entry name" value="RNaseH_sf"/>
</dbReference>
<dbReference type="InterPro" id="IPR013520">
    <property type="entry name" value="Ribonucl_H"/>
</dbReference>
<sequence>MNYSQIAVIDFETTGLNPQTDYPIEVAVDIYKKSPLGYIKTKRYQQLIKLPEGVEVPQYITDLTGLTTEKLNTEGIESYIVITFLNDMFTDDTLFVAHNANFDLGFLAKHFRIEVDNFLCTRTVEVLLNPHMSASLKDAYKRYYPESTGEQTHRAQDDIEMTYELLCGQLQRLSEGEVDFFINKMVNMPDRDIKYYPPSATTLDFTINYVSRTSYDALQNQLWEAQQRIAELESSAPAEPTEPTIEVTE</sequence>
<protein>
    <submittedName>
        <fullName evidence="2">DnaE-like DNA polymerase III</fullName>
    </submittedName>
</protein>
<gene>
    <name evidence="2" type="primary">58</name>
    <name evidence="2" type="ORF">019DV002_58</name>
</gene>
<proteinExistence type="predicted"/>
<dbReference type="Pfam" id="PF00929">
    <property type="entry name" value="RNase_T"/>
    <property type="match status" value="1"/>
</dbReference>
<dbReference type="SMART" id="SM00479">
    <property type="entry name" value="EXOIII"/>
    <property type="match status" value="1"/>
</dbReference>
<reference evidence="2 3" key="1">
    <citation type="submission" date="2019-07" db="EMBL/GenBank/DDBJ databases">
        <authorList>
            <person name="Loney R.E."/>
            <person name="Krukonis G.P."/>
            <person name="Delesalle V.A."/>
        </authorList>
    </citation>
    <scope>NUCLEOTIDE SEQUENCE [LARGE SCALE GENOMIC DNA]</scope>
</reference>
<keyword evidence="3" id="KW-1185">Reference proteome</keyword>
<evidence type="ECO:0000259" key="1">
    <source>
        <dbReference type="SMART" id="SM00479"/>
    </source>
</evidence>
<evidence type="ECO:0000313" key="2">
    <source>
        <dbReference type="EMBL" id="QFG05200.1"/>
    </source>
</evidence>
<dbReference type="SUPFAM" id="SSF53098">
    <property type="entry name" value="Ribonuclease H-like"/>
    <property type="match status" value="1"/>
</dbReference>